<dbReference type="EMBL" id="DF968243">
    <property type="protein sequence ID" value="GAP47906.1"/>
    <property type="molecule type" value="Genomic_DNA"/>
</dbReference>
<gene>
    <name evidence="3" type="ORF">SAZU_2643</name>
</gene>
<evidence type="ECO:0000313" key="4">
    <source>
        <dbReference type="Proteomes" id="UP000053859"/>
    </source>
</evidence>
<name>A0A0K8PJ59_STRAJ</name>
<feature type="transmembrane region" description="Helical" evidence="1">
    <location>
        <begin position="91"/>
        <end position="109"/>
    </location>
</feature>
<sequence>MAYIFIFGCFLLLGVASSLAARTGYRGKVCDRSDGYEVPAEVKSDPGLRKRANDLVAFWCTGAAALSFAPLVPIGTVVMSGGGRTVDTWGLVALALYGLAVVIVGAYPFEKIKSLGRSAER</sequence>
<evidence type="ECO:0000313" key="3">
    <source>
        <dbReference type="EMBL" id="GAP47906.1"/>
    </source>
</evidence>
<dbReference type="OrthoDB" id="4217346at2"/>
<keyword evidence="1" id="KW-1133">Transmembrane helix</keyword>
<keyword evidence="1" id="KW-0812">Transmembrane</keyword>
<evidence type="ECO:0008006" key="5">
    <source>
        <dbReference type="Google" id="ProtNLM"/>
    </source>
</evidence>
<feature type="chain" id="PRO_5039090451" description="Integral membrane protein" evidence="2">
    <location>
        <begin position="21"/>
        <end position="121"/>
    </location>
</feature>
<feature type="transmembrane region" description="Helical" evidence="1">
    <location>
        <begin position="56"/>
        <end position="79"/>
    </location>
</feature>
<dbReference type="AlphaFoldDB" id="A0A0K8PJ59"/>
<feature type="signal peptide" evidence="2">
    <location>
        <begin position="1"/>
        <end position="20"/>
    </location>
</feature>
<organism evidence="3 4">
    <name type="scientific">Streptomyces azureus</name>
    <dbReference type="NCBI Taxonomy" id="146537"/>
    <lineage>
        <taxon>Bacteria</taxon>
        <taxon>Bacillati</taxon>
        <taxon>Actinomycetota</taxon>
        <taxon>Actinomycetes</taxon>
        <taxon>Kitasatosporales</taxon>
        <taxon>Streptomycetaceae</taxon>
        <taxon>Streptomyces</taxon>
    </lineage>
</organism>
<accession>A0A0K8PJ59</accession>
<evidence type="ECO:0000256" key="1">
    <source>
        <dbReference type="SAM" id="Phobius"/>
    </source>
</evidence>
<dbReference type="RefSeq" id="WP_059417116.1">
    <property type="nucleotide sequence ID" value="NZ_DF968243.1"/>
</dbReference>
<keyword evidence="4" id="KW-1185">Reference proteome</keyword>
<evidence type="ECO:0000256" key="2">
    <source>
        <dbReference type="SAM" id="SignalP"/>
    </source>
</evidence>
<keyword evidence="2" id="KW-0732">Signal</keyword>
<reference evidence="3" key="1">
    <citation type="journal article" date="2015" name="Genome Announc.">
        <title>Draft Genome Sequence of Thiostrepton-Producing Streptomyces azureus ATCC 14921.</title>
        <authorList>
            <person name="Sakihara K."/>
            <person name="Maeda J."/>
            <person name="Tashiro K."/>
            <person name="Fujino Y."/>
            <person name="Kuhara S."/>
            <person name="Ohshima T."/>
            <person name="Ogata S."/>
            <person name="Doi K."/>
        </authorList>
    </citation>
    <scope>NUCLEOTIDE SEQUENCE [LARGE SCALE GENOMIC DNA]</scope>
    <source>
        <strain evidence="3">ATCC14921</strain>
    </source>
</reference>
<keyword evidence="1" id="KW-0472">Membrane</keyword>
<proteinExistence type="predicted"/>
<dbReference type="PATRIC" id="fig|146537.3.peg.2790"/>
<protein>
    <recommendedName>
        <fullName evidence="5">Integral membrane protein</fullName>
    </recommendedName>
</protein>
<dbReference type="Proteomes" id="UP000053859">
    <property type="component" value="Unassembled WGS sequence"/>
</dbReference>